<keyword evidence="4" id="KW-0032">Aminotransferase</keyword>
<reference evidence="4 5" key="1">
    <citation type="submission" date="2019-03" db="EMBL/GenBank/DDBJ databases">
        <authorList>
            <person name="Kim M.K.M."/>
        </authorList>
    </citation>
    <scope>NUCLEOTIDE SEQUENCE [LARGE SCALE GENOMIC DNA]</scope>
    <source>
        <strain evidence="4 5">18JY21-1</strain>
    </source>
</reference>
<dbReference type="InterPro" id="IPR049704">
    <property type="entry name" value="Aminotrans_3_PPA_site"/>
</dbReference>
<dbReference type="GO" id="GO:0008483">
    <property type="term" value="F:transaminase activity"/>
    <property type="evidence" value="ECO:0007669"/>
    <property type="project" value="UniProtKB-KW"/>
</dbReference>
<dbReference type="CDD" id="cd00610">
    <property type="entry name" value="OAT_like"/>
    <property type="match status" value="1"/>
</dbReference>
<name>A0A4R4ECN9_9BACL</name>
<keyword evidence="4" id="KW-0808">Transferase</keyword>
<accession>A0A4R4ECN9</accession>
<keyword evidence="2 3" id="KW-0663">Pyridoxal phosphate</keyword>
<evidence type="ECO:0000256" key="1">
    <source>
        <dbReference type="ARBA" id="ARBA00008954"/>
    </source>
</evidence>
<evidence type="ECO:0000313" key="4">
    <source>
        <dbReference type="EMBL" id="TCZ77167.1"/>
    </source>
</evidence>
<dbReference type="SUPFAM" id="SSF53383">
    <property type="entry name" value="PLP-dependent transferases"/>
    <property type="match status" value="1"/>
</dbReference>
<dbReference type="PANTHER" id="PTHR43094">
    <property type="entry name" value="AMINOTRANSFERASE"/>
    <property type="match status" value="1"/>
</dbReference>
<dbReference type="PANTHER" id="PTHR43094:SF1">
    <property type="entry name" value="AMINOTRANSFERASE CLASS-III"/>
    <property type="match status" value="1"/>
</dbReference>
<comment type="similarity">
    <text evidence="1 3">Belongs to the class-III pyridoxal-phosphate-dependent aminotransferase family.</text>
</comment>
<sequence length="447" mass="50311">MNKGEQDVWHCFSQMREFYRNTPIILNRAEGHYFYDVKNKKYYDGVSTLLNASFGHNRSELMEAIYTQARKLDVTSLFNAGNDISQQYFDRLKLYLPPNLNKVFYTNSGSEAVETAYKICRQYHWLVGDEKRTKFISMKGAYHGSNLLANYITAASSINRGMEKIIDQELFFVVDIPDSYDETDATENELVVDRLHSLESMIIDQGPETFSSIILEVVQLSNGAYPLPKLFLEGVQNLCRKYGLLFIIDEIATGFGRTGSMFAFGTYDLKPDIITLGKAINNGLIPMGAVVVSEHIFNAFLGEKDEDKELLHGYTTSGHPIACAAALATLDLMENTSILECVNELGSNLKTSLMPLLNYEFVKCISGNGMMLALRFKPGYRVAMSEKWGISHILDSKLKQRGFLFYPDDEDTLIIAPPLTSSREEIVSLVDTVLSTIEILSKGVVRK</sequence>
<comment type="caution">
    <text evidence="4">The sequence shown here is derived from an EMBL/GenBank/DDBJ whole genome shotgun (WGS) entry which is preliminary data.</text>
</comment>
<dbReference type="Gene3D" id="3.40.640.10">
    <property type="entry name" value="Type I PLP-dependent aspartate aminotransferase-like (Major domain)"/>
    <property type="match status" value="1"/>
</dbReference>
<gene>
    <name evidence="4" type="ORF">E0485_11950</name>
</gene>
<dbReference type="GO" id="GO:0030170">
    <property type="term" value="F:pyridoxal phosphate binding"/>
    <property type="evidence" value="ECO:0007669"/>
    <property type="project" value="InterPro"/>
</dbReference>
<dbReference type="OrthoDB" id="9807885at2"/>
<dbReference type="InterPro" id="IPR015424">
    <property type="entry name" value="PyrdxlP-dep_Trfase"/>
</dbReference>
<evidence type="ECO:0000313" key="5">
    <source>
        <dbReference type="Proteomes" id="UP000295418"/>
    </source>
</evidence>
<dbReference type="EMBL" id="SKFG01000010">
    <property type="protein sequence ID" value="TCZ77167.1"/>
    <property type="molecule type" value="Genomic_DNA"/>
</dbReference>
<organism evidence="4 5">
    <name type="scientific">Paenibacillus albiflavus</name>
    <dbReference type="NCBI Taxonomy" id="2545760"/>
    <lineage>
        <taxon>Bacteria</taxon>
        <taxon>Bacillati</taxon>
        <taxon>Bacillota</taxon>
        <taxon>Bacilli</taxon>
        <taxon>Bacillales</taxon>
        <taxon>Paenibacillaceae</taxon>
        <taxon>Paenibacillus</taxon>
    </lineage>
</organism>
<dbReference type="Proteomes" id="UP000295418">
    <property type="component" value="Unassembled WGS sequence"/>
</dbReference>
<dbReference type="AlphaFoldDB" id="A0A4R4ECN9"/>
<dbReference type="PROSITE" id="PS00600">
    <property type="entry name" value="AA_TRANSFER_CLASS_3"/>
    <property type="match status" value="1"/>
</dbReference>
<dbReference type="InterPro" id="IPR015422">
    <property type="entry name" value="PyrdxlP-dep_Trfase_small"/>
</dbReference>
<proteinExistence type="inferred from homology"/>
<dbReference type="Pfam" id="PF00202">
    <property type="entry name" value="Aminotran_3"/>
    <property type="match status" value="1"/>
</dbReference>
<dbReference type="InterPro" id="IPR015421">
    <property type="entry name" value="PyrdxlP-dep_Trfase_major"/>
</dbReference>
<evidence type="ECO:0000256" key="2">
    <source>
        <dbReference type="ARBA" id="ARBA00022898"/>
    </source>
</evidence>
<dbReference type="Gene3D" id="3.90.1150.10">
    <property type="entry name" value="Aspartate Aminotransferase, domain 1"/>
    <property type="match status" value="1"/>
</dbReference>
<dbReference type="InterPro" id="IPR005814">
    <property type="entry name" value="Aminotrans_3"/>
</dbReference>
<protein>
    <submittedName>
        <fullName evidence="4">Aspartate aminotransferase family protein</fullName>
    </submittedName>
</protein>
<dbReference type="PIRSF" id="PIRSF000521">
    <property type="entry name" value="Transaminase_4ab_Lys_Orn"/>
    <property type="match status" value="1"/>
</dbReference>
<dbReference type="RefSeq" id="WP_132418268.1">
    <property type="nucleotide sequence ID" value="NZ_SKFG01000010.1"/>
</dbReference>
<keyword evidence="5" id="KW-1185">Reference proteome</keyword>
<evidence type="ECO:0000256" key="3">
    <source>
        <dbReference type="RuleBase" id="RU003560"/>
    </source>
</evidence>